<gene>
    <name evidence="1" type="ordered locus">MCP_2361</name>
</gene>
<dbReference type="GeneID" id="8682156"/>
<reference evidence="1 2" key="2">
    <citation type="journal article" date="2008" name="Int. J. Syst. Evol. Microbiol.">
        <title>Methanocella paludicola gen. nov., sp. nov., a methane-producing archaeon, the first isolate of the lineage 'Rice Cluster I', and proposal of the new archaeal order Methanocellales ord. nov.</title>
        <authorList>
            <person name="Sakai S."/>
            <person name="Imachi H."/>
            <person name="Hanada S."/>
            <person name="Ohashi A."/>
            <person name="Harada H."/>
            <person name="Kamagata Y."/>
        </authorList>
    </citation>
    <scope>NUCLEOTIDE SEQUENCE [LARGE SCALE GENOMIC DNA]</scope>
    <source>
        <strain evidence="2">DSM 17711 / JCM 13418 / NBRC 101707 / SANAE</strain>
    </source>
</reference>
<dbReference type="EMBL" id="AP011532">
    <property type="protein sequence ID" value="BAI62433.1"/>
    <property type="molecule type" value="Genomic_DNA"/>
</dbReference>
<evidence type="ECO:0000313" key="1">
    <source>
        <dbReference type="EMBL" id="BAI62433.1"/>
    </source>
</evidence>
<dbReference type="RefSeq" id="WP_012901107.1">
    <property type="nucleotide sequence ID" value="NC_013665.1"/>
</dbReference>
<keyword evidence="2" id="KW-1185">Reference proteome</keyword>
<protein>
    <submittedName>
        <fullName evidence="1">Uncharacterized protein</fullName>
    </submittedName>
</protein>
<reference evidence="2" key="3">
    <citation type="journal article" date="2011" name="PLoS ONE">
        <title>Genome sequence of a mesophilic hydrogenotrophic methanogen Methanocella paludicola, the first cultivated representative of the order Methanocellales.</title>
        <authorList>
            <person name="Sakai S."/>
            <person name="Takaki Y."/>
            <person name="Shimamura S."/>
            <person name="Sekine M."/>
            <person name="Tajima T."/>
            <person name="Kosugi H."/>
            <person name="Ichikawa N."/>
            <person name="Tasumi E."/>
            <person name="Hiraki A.T."/>
            <person name="Shimizu A."/>
            <person name="Kato Y."/>
            <person name="Nishiko R."/>
            <person name="Mori K."/>
            <person name="Fujita N."/>
            <person name="Imachi H."/>
            <person name="Takai K."/>
        </authorList>
    </citation>
    <scope>NUCLEOTIDE SEQUENCE [LARGE SCALE GENOMIC DNA]</scope>
    <source>
        <strain evidence="2">DSM 17711 / JCM 13418 / NBRC 101707 / SANAE</strain>
    </source>
</reference>
<dbReference type="KEGG" id="mpd:MCP_2361"/>
<evidence type="ECO:0000313" key="2">
    <source>
        <dbReference type="Proteomes" id="UP000001882"/>
    </source>
</evidence>
<organism evidence="1 2">
    <name type="scientific">Methanocella paludicola (strain DSM 17711 / JCM 13418 / NBRC 101707 / SANAE)</name>
    <dbReference type="NCBI Taxonomy" id="304371"/>
    <lineage>
        <taxon>Archaea</taxon>
        <taxon>Methanobacteriati</taxon>
        <taxon>Methanobacteriota</taxon>
        <taxon>Stenosarchaea group</taxon>
        <taxon>Methanomicrobia</taxon>
        <taxon>Methanocellales</taxon>
        <taxon>Methanocellaceae</taxon>
        <taxon>Methanocella</taxon>
    </lineage>
</organism>
<accession>D1Z161</accession>
<dbReference type="AlphaFoldDB" id="D1Z161"/>
<reference evidence="1 2" key="1">
    <citation type="journal article" date="2007" name="Appl. Environ. Microbiol.">
        <title>Isolation of key methanogens for global methane emission from rice paddy fields: a novel isolate affiliated with the clone cluster rice cluster I.</title>
        <authorList>
            <person name="Sakai S."/>
            <person name="Imachi H."/>
            <person name="Sekiguchi Y."/>
            <person name="Ohashi A."/>
            <person name="Harada H."/>
            <person name="Kamagata Y."/>
        </authorList>
    </citation>
    <scope>NUCLEOTIDE SEQUENCE [LARGE SCALE GENOMIC DNA]</scope>
    <source>
        <strain evidence="2">DSM 17711 / JCM 13418 / NBRC 101707 / SANAE</strain>
    </source>
</reference>
<dbReference type="InParanoid" id="D1Z161"/>
<sequence>MKTLLVVAVLAMFLAAMAPAAYSDHHWKDSGRGGWHHKYMGKMIKRVDIPITVTGTSDSSTTFTMQGMAVEGRKGKVMVITLDKPLTGKYNMTSDMAYVSMGDMAMDQMGMGGMNIRVDNASNSTLPVSGASAVLGLSDIRVEYKGRDYTIASFGKMSVYLPDGTVRSYDLEKPVKVIKSKERKTVVWDAYPGFTKALGDALKGGATFPADAAPLKLADYEASVMSSTPMTVSDTKSEAAAKPST</sequence>
<name>D1Z161_METPS</name>
<dbReference type="STRING" id="304371.MCP_2361"/>
<proteinExistence type="predicted"/>
<dbReference type="Proteomes" id="UP000001882">
    <property type="component" value="Chromosome"/>
</dbReference>